<organism evidence="4 5">
    <name type="scientific">Mycosarcoma maydis</name>
    <name type="common">Corn smut fungus</name>
    <name type="synonym">Ustilago maydis</name>
    <dbReference type="NCBI Taxonomy" id="5270"/>
    <lineage>
        <taxon>Eukaryota</taxon>
        <taxon>Fungi</taxon>
        <taxon>Dikarya</taxon>
        <taxon>Basidiomycota</taxon>
        <taxon>Ustilaginomycotina</taxon>
        <taxon>Ustilaginomycetes</taxon>
        <taxon>Ustilaginales</taxon>
        <taxon>Ustilaginaceae</taxon>
        <taxon>Mycosarcoma</taxon>
    </lineage>
</organism>
<dbReference type="OMA" id="VKWDTSD"/>
<keyword evidence="1 2" id="KW-0732">Signal</keyword>
<dbReference type="KEGG" id="uma:UMAG_03923"/>
<keyword evidence="5" id="KW-1185">Reference proteome</keyword>
<reference evidence="4 5" key="1">
    <citation type="journal article" date="2006" name="Nature">
        <title>Insights from the genome of the biotrophic fungal plant pathogen Ustilago maydis.</title>
        <authorList>
            <person name="Kamper J."/>
            <person name="Kahmann R."/>
            <person name="Bolker M."/>
            <person name="Ma L.J."/>
            <person name="Brefort T."/>
            <person name="Saville B.J."/>
            <person name="Banuett F."/>
            <person name="Kronstad J.W."/>
            <person name="Gold S.E."/>
            <person name="Muller O."/>
            <person name="Perlin M.H."/>
            <person name="Wosten H.A."/>
            <person name="de Vries R."/>
            <person name="Ruiz-Herrera J."/>
            <person name="Reynaga-Pena C.G."/>
            <person name="Snetselaar K."/>
            <person name="McCann M."/>
            <person name="Perez-Martin J."/>
            <person name="Feldbrugge M."/>
            <person name="Basse C.W."/>
            <person name="Steinberg G."/>
            <person name="Ibeas J.I."/>
            <person name="Holloman W."/>
            <person name="Guzman P."/>
            <person name="Farman M."/>
            <person name="Stajich J.E."/>
            <person name="Sentandreu R."/>
            <person name="Gonzalez-Prieto J.M."/>
            <person name="Kennell J.C."/>
            <person name="Molina L."/>
            <person name="Schirawski J."/>
            <person name="Mendoza-Mendoza A."/>
            <person name="Greilinger D."/>
            <person name="Munch K."/>
            <person name="Rossel N."/>
            <person name="Scherer M."/>
            <person name="Vranes M."/>
            <person name="Ladendorf O."/>
            <person name="Vincon V."/>
            <person name="Fuchs U."/>
            <person name="Sandrock B."/>
            <person name="Meng S."/>
            <person name="Ho E.C."/>
            <person name="Cahill M.J."/>
            <person name="Boyce K.J."/>
            <person name="Klose J."/>
            <person name="Klosterman S.J."/>
            <person name="Deelstra H.J."/>
            <person name="Ortiz-Castellanos L."/>
            <person name="Li W."/>
            <person name="Sanchez-Alonso P."/>
            <person name="Schreier P.H."/>
            <person name="Hauser-Hahn I."/>
            <person name="Vaupel M."/>
            <person name="Koopmann E."/>
            <person name="Friedrich G."/>
            <person name="Voss H."/>
            <person name="Schluter T."/>
            <person name="Margolis J."/>
            <person name="Platt D."/>
            <person name="Swimmer C."/>
            <person name="Gnirke A."/>
            <person name="Chen F."/>
            <person name="Vysotskaia V."/>
            <person name="Mannhaupt G."/>
            <person name="Guldener U."/>
            <person name="Munsterkotter M."/>
            <person name="Haase D."/>
            <person name="Oesterheld M."/>
            <person name="Mewes H.W."/>
            <person name="Mauceli E.W."/>
            <person name="DeCaprio D."/>
            <person name="Wade C.M."/>
            <person name="Butler J."/>
            <person name="Young S."/>
            <person name="Jaffe D.B."/>
            <person name="Calvo S."/>
            <person name="Nusbaum C."/>
            <person name="Galagan J."/>
            <person name="Birren B.W."/>
        </authorList>
    </citation>
    <scope>NUCLEOTIDE SEQUENCE [LARGE SCALE GENOMIC DNA]</scope>
    <source>
        <strain evidence="5">DSM 14603 / FGSC 9021 / UM521</strain>
    </source>
</reference>
<dbReference type="InParanoid" id="A0A0D1C210"/>
<sequence length="192" mass="20657">MQLSSLLLTASLLVSSVVCAPAAVASFGTSSDAELMLKRQYENTNWDNVMLGRDTMEELEKRIVYNPHITSPTAATVWTAGQTYTVTWDASDLPTEAENYTGQIKLGYVPADGSGGLNLHWTLADGFAIKSEETSVTLPADLAERDDYIVVVLGDSGNASPKFTIKSATSENEELGDIIDEKINKAFAQAGM</sequence>
<evidence type="ECO:0000259" key="3">
    <source>
        <dbReference type="Pfam" id="PF10342"/>
    </source>
</evidence>
<evidence type="ECO:0000256" key="1">
    <source>
        <dbReference type="ARBA" id="ARBA00022729"/>
    </source>
</evidence>
<accession>A0A0D1C210</accession>
<feature type="domain" description="Yeast cell wall synthesis Kre9/Knh1-like N-terminal" evidence="3">
    <location>
        <begin position="71"/>
        <end position="165"/>
    </location>
</feature>
<proteinExistence type="predicted"/>
<dbReference type="EMBL" id="CM003150">
    <property type="protein sequence ID" value="KIS67867.1"/>
    <property type="molecule type" value="Genomic_DNA"/>
</dbReference>
<evidence type="ECO:0000313" key="4">
    <source>
        <dbReference type="EMBL" id="KIS67867.1"/>
    </source>
</evidence>
<gene>
    <name evidence="4" type="ORF">UMAG_03923</name>
</gene>
<dbReference type="Pfam" id="PF10342">
    <property type="entry name" value="Kre9_KNH"/>
    <property type="match status" value="1"/>
</dbReference>
<feature type="chain" id="PRO_5002239410" description="Yeast cell wall synthesis Kre9/Knh1-like N-terminal domain-containing protein" evidence="2">
    <location>
        <begin position="20"/>
        <end position="192"/>
    </location>
</feature>
<dbReference type="GeneID" id="23564244"/>
<protein>
    <recommendedName>
        <fullName evidence="3">Yeast cell wall synthesis Kre9/Knh1-like N-terminal domain-containing protein</fullName>
    </recommendedName>
</protein>
<dbReference type="eggNOG" id="ENOG502S8XQ">
    <property type="taxonomic scope" value="Eukaryota"/>
</dbReference>
<evidence type="ECO:0000313" key="5">
    <source>
        <dbReference type="Proteomes" id="UP000000561"/>
    </source>
</evidence>
<dbReference type="STRING" id="237631.A0A0D1C210"/>
<evidence type="ECO:0000256" key="2">
    <source>
        <dbReference type="SAM" id="SignalP"/>
    </source>
</evidence>
<dbReference type="InterPro" id="IPR018466">
    <property type="entry name" value="Kre9/Knh1-like_N"/>
</dbReference>
<dbReference type="Proteomes" id="UP000000561">
    <property type="component" value="Chromosome 11"/>
</dbReference>
<dbReference type="AlphaFoldDB" id="A0A0D1C210"/>
<dbReference type="OrthoDB" id="2339190at2759"/>
<dbReference type="VEuPathDB" id="FungiDB:UMAG_03923"/>
<name>A0A0D1C210_MYCMD</name>
<dbReference type="RefSeq" id="XP_011390396.1">
    <property type="nucleotide sequence ID" value="XM_011392094.1"/>
</dbReference>
<feature type="signal peptide" evidence="2">
    <location>
        <begin position="1"/>
        <end position="19"/>
    </location>
</feature>